<sequence>MLSRGILARPRCFGKQQPKAPPLPPSPPLVGGVTSVVPELLPPYQLVALAKKKSKLVVVMLSRGILALPRCFGKQQPKAPLSPPGGVTLVPELLPPYQLVALAYDSVFSDVDGSLSVERCVTSSLIEGLRDEFDRPPLFVMDCWPLRNAAHSLDEEGLGFGLLLGRGTVLKKEKVAVEESNADVTNAAGDQQTSPGPISGGAGGIAASAVSPTNSVNESDDPQSPTTNSGLAQQALVETVSDDELSSSQKAIAVVAGGGDIAEEVMRVAPIRLAFSYLPHQGGLMAYYLLRALEGRSLFSRVVMSHAESSPKKIAAKARTQGWSVKHRPAVKIEDYEVSAVDLYAFISRRVESKGARFLFGDELASANVVDADDPPVASTPSVVPQGATAAGRKKKSIAPTPKPFVAGGGGASPQRSTSPAKTRAVSPPFLMRRPSKLASVTINRLVAQRETMRKDPFIAISDDSVVPALSFPPAIVTEMMRLSMTSSGNPFAEQKNIETMFHLDEARRFHVTMWTRCDVPQQLGGAPLHRTRSALEEAAVAAGGVGAAAATAPTLEEDTIYNNRWRRNLINMFQLAINGSRGVTRNGRMIQVVGTRCECSIILDFGAGWMDEPGTWKRIQTFLDNGIADAERITGKQKMFSVVKTLREGIVQIVCTHVDFRAVLLQTLASHERRAASKGLGFPRPNVWASIIVSILGTRRDFRRVRKMVALQSTGSHLLLLRNVESDPVAENFHAVVAKIQAVFRARKVRTFIRNVDDLIEREERVREMHESQFSAAMDEVAMLLRDAQEQELTTLEVASRDELTTTEVEEFVQLIDELKECLDVESLIGRREIDNVEEQEWMKLFEAPNRWMIQSAEEKRWAFMLHSHKLQFRQVWQRYYIIIEEYQERIRLRTDARAFVVKLPKLLRIPGFFSMQLPPCDFDVASSLVMFPPNFKTLYQKAKRAQEEPPQDF</sequence>
<dbReference type="VEuPathDB" id="TriTrypDB:BSAL_07070"/>
<organism evidence="2 3">
    <name type="scientific">Bodo saltans</name>
    <name type="common">Flagellated protozoan</name>
    <dbReference type="NCBI Taxonomy" id="75058"/>
    <lineage>
        <taxon>Eukaryota</taxon>
        <taxon>Discoba</taxon>
        <taxon>Euglenozoa</taxon>
        <taxon>Kinetoplastea</taxon>
        <taxon>Metakinetoplastina</taxon>
        <taxon>Eubodonida</taxon>
        <taxon>Bodonidae</taxon>
        <taxon>Bodo</taxon>
    </lineage>
</organism>
<dbReference type="Proteomes" id="UP000051952">
    <property type="component" value="Unassembled WGS sequence"/>
</dbReference>
<feature type="compositionally biased region" description="Polar residues" evidence="1">
    <location>
        <begin position="182"/>
        <end position="193"/>
    </location>
</feature>
<feature type="region of interest" description="Disordered" evidence="1">
    <location>
        <begin position="182"/>
        <end position="229"/>
    </location>
</feature>
<evidence type="ECO:0000313" key="2">
    <source>
        <dbReference type="EMBL" id="CUG86859.1"/>
    </source>
</evidence>
<keyword evidence="3" id="KW-1185">Reference proteome</keyword>
<gene>
    <name evidence="2" type="ORF">BSAL_07070</name>
</gene>
<reference evidence="3" key="1">
    <citation type="submission" date="2015-09" db="EMBL/GenBank/DDBJ databases">
        <authorList>
            <consortium name="Pathogen Informatics"/>
        </authorList>
    </citation>
    <scope>NUCLEOTIDE SEQUENCE [LARGE SCALE GENOMIC DNA]</scope>
    <source>
        <strain evidence="3">Lake Konstanz</strain>
    </source>
</reference>
<evidence type="ECO:0000256" key="1">
    <source>
        <dbReference type="SAM" id="MobiDB-lite"/>
    </source>
</evidence>
<dbReference type="AlphaFoldDB" id="A0A0S4J5Y1"/>
<proteinExistence type="predicted"/>
<accession>A0A0S4J5Y1</accession>
<feature type="region of interest" description="Disordered" evidence="1">
    <location>
        <begin position="375"/>
        <end position="426"/>
    </location>
</feature>
<name>A0A0S4J5Y1_BODSA</name>
<evidence type="ECO:0000313" key="3">
    <source>
        <dbReference type="Proteomes" id="UP000051952"/>
    </source>
</evidence>
<protein>
    <submittedName>
        <fullName evidence="2">Uncharacterized protein</fullName>
    </submittedName>
</protein>
<dbReference type="EMBL" id="CYKH01001400">
    <property type="protein sequence ID" value="CUG86859.1"/>
    <property type="molecule type" value="Genomic_DNA"/>
</dbReference>
<feature type="compositionally biased region" description="Polar residues" evidence="1">
    <location>
        <begin position="213"/>
        <end position="229"/>
    </location>
</feature>